<dbReference type="Proteomes" id="UP000800038">
    <property type="component" value="Unassembled WGS sequence"/>
</dbReference>
<organism evidence="1 2">
    <name type="scientific">Clathrospora elynae</name>
    <dbReference type="NCBI Taxonomy" id="706981"/>
    <lineage>
        <taxon>Eukaryota</taxon>
        <taxon>Fungi</taxon>
        <taxon>Dikarya</taxon>
        <taxon>Ascomycota</taxon>
        <taxon>Pezizomycotina</taxon>
        <taxon>Dothideomycetes</taxon>
        <taxon>Pleosporomycetidae</taxon>
        <taxon>Pleosporales</taxon>
        <taxon>Diademaceae</taxon>
        <taxon>Clathrospora</taxon>
    </lineage>
</organism>
<proteinExistence type="predicted"/>
<keyword evidence="2" id="KW-1185">Reference proteome</keyword>
<gene>
    <name evidence="1" type="ORF">EJ02DRAFT_458564</name>
</gene>
<name>A0A6A5SJY1_9PLEO</name>
<reference evidence="1" key="1">
    <citation type="journal article" date="2020" name="Stud. Mycol.">
        <title>101 Dothideomycetes genomes: a test case for predicting lifestyles and emergence of pathogens.</title>
        <authorList>
            <person name="Haridas S."/>
            <person name="Albert R."/>
            <person name="Binder M."/>
            <person name="Bloem J."/>
            <person name="Labutti K."/>
            <person name="Salamov A."/>
            <person name="Andreopoulos B."/>
            <person name="Baker S."/>
            <person name="Barry K."/>
            <person name="Bills G."/>
            <person name="Bluhm B."/>
            <person name="Cannon C."/>
            <person name="Castanera R."/>
            <person name="Culley D."/>
            <person name="Daum C."/>
            <person name="Ezra D."/>
            <person name="Gonzalez J."/>
            <person name="Henrissat B."/>
            <person name="Kuo A."/>
            <person name="Liang C."/>
            <person name="Lipzen A."/>
            <person name="Lutzoni F."/>
            <person name="Magnuson J."/>
            <person name="Mondo S."/>
            <person name="Nolan M."/>
            <person name="Ohm R."/>
            <person name="Pangilinan J."/>
            <person name="Park H.-J."/>
            <person name="Ramirez L."/>
            <person name="Alfaro M."/>
            <person name="Sun H."/>
            <person name="Tritt A."/>
            <person name="Yoshinaga Y."/>
            <person name="Zwiers L.-H."/>
            <person name="Turgeon B."/>
            <person name="Goodwin S."/>
            <person name="Spatafora J."/>
            <person name="Crous P."/>
            <person name="Grigoriev I."/>
        </authorList>
    </citation>
    <scope>NUCLEOTIDE SEQUENCE</scope>
    <source>
        <strain evidence="1">CBS 161.51</strain>
    </source>
</reference>
<dbReference type="EMBL" id="ML976130">
    <property type="protein sequence ID" value="KAF1937667.1"/>
    <property type="molecule type" value="Genomic_DNA"/>
</dbReference>
<accession>A0A6A5SJY1</accession>
<evidence type="ECO:0000313" key="1">
    <source>
        <dbReference type="EMBL" id="KAF1937667.1"/>
    </source>
</evidence>
<protein>
    <submittedName>
        <fullName evidence="1">Uncharacterized protein</fullName>
    </submittedName>
</protein>
<evidence type="ECO:0000313" key="2">
    <source>
        <dbReference type="Proteomes" id="UP000800038"/>
    </source>
</evidence>
<dbReference type="AlphaFoldDB" id="A0A6A5SJY1"/>
<sequence>MQQQAYLLPFLTTHDADPNCSYLASRVLEAPSLSSYSVTKQRLPPLSSSYACTRKWHLGL</sequence>